<dbReference type="Pfam" id="PF02195">
    <property type="entry name" value="ParB_N"/>
    <property type="match status" value="1"/>
</dbReference>
<organism evidence="2 3">
    <name type="scientific">Roseburia inulinivorans</name>
    <dbReference type="NCBI Taxonomy" id="360807"/>
    <lineage>
        <taxon>Bacteria</taxon>
        <taxon>Bacillati</taxon>
        <taxon>Bacillota</taxon>
        <taxon>Clostridia</taxon>
        <taxon>Lachnospirales</taxon>
        <taxon>Lachnospiraceae</taxon>
        <taxon>Roseburia</taxon>
    </lineage>
</organism>
<gene>
    <name evidence="2" type="ORF">ERS852444_02209</name>
</gene>
<dbReference type="SUPFAM" id="SSF110849">
    <property type="entry name" value="ParB/Sulfiredoxin"/>
    <property type="match status" value="1"/>
</dbReference>
<feature type="domain" description="ParB-like N-terminal" evidence="1">
    <location>
        <begin position="47"/>
        <end position="137"/>
    </location>
</feature>
<evidence type="ECO:0000259" key="1">
    <source>
        <dbReference type="SMART" id="SM00470"/>
    </source>
</evidence>
<dbReference type="SUPFAM" id="SSF109709">
    <property type="entry name" value="KorB DNA-binding domain-like"/>
    <property type="match status" value="1"/>
</dbReference>
<dbReference type="SMART" id="SM00470">
    <property type="entry name" value="ParB"/>
    <property type="match status" value="1"/>
</dbReference>
<dbReference type="EMBL" id="CYXX01000016">
    <property type="protein sequence ID" value="CUN16998.1"/>
    <property type="molecule type" value="Genomic_DNA"/>
</dbReference>
<reference evidence="2 3" key="1">
    <citation type="submission" date="2015-09" db="EMBL/GenBank/DDBJ databases">
        <authorList>
            <consortium name="Pathogen Informatics"/>
        </authorList>
    </citation>
    <scope>NUCLEOTIDE SEQUENCE [LARGE SCALE GENOMIC DNA]</scope>
    <source>
        <strain evidence="2 3">2789STDY5608887</strain>
    </source>
</reference>
<dbReference type="Proteomes" id="UP000095453">
    <property type="component" value="Unassembled WGS sequence"/>
</dbReference>
<sequence length="351" mass="39539">MATRTPKIPARSTLLNSSLDGMDDLFDFKTKEDLSQPEQENGGTGITEMDFAVMEPLPNHKFKLYTGQRLWDMVDSIREFGILEPLIVWVHDGKNTILSGHNRQNAGSIAGLTKGPVIIRENLTYEDAILIATETNLRQRSFDDLSPSEKAYCLKQHYDAIKSQGRRNDLIKEIEEFVNPHETGKNGTSLENPKKSDAGAAVSEEYGLSKDRIARYLRIATLITPLLDCLDAKTLGFEAAYDISFVKEEMQPVIAELIVNDNCRIDTKKSILIHDYAKKGKLTEELLRQIITGEKTKAARSGSPKPIKIKETVINRFFGREQSRKEIEDTIVKALEFYFAQSSENPEQKVG</sequence>
<dbReference type="InterPro" id="IPR003115">
    <property type="entry name" value="ParB_N"/>
</dbReference>
<dbReference type="PANTHER" id="PTHR33375">
    <property type="entry name" value="CHROMOSOME-PARTITIONING PROTEIN PARB-RELATED"/>
    <property type="match status" value="1"/>
</dbReference>
<evidence type="ECO:0000313" key="2">
    <source>
        <dbReference type="EMBL" id="CUN16998.1"/>
    </source>
</evidence>
<accession>A0A173UTR9</accession>
<dbReference type="CDD" id="cd16408">
    <property type="entry name" value="ParB_N_like"/>
    <property type="match status" value="1"/>
</dbReference>
<dbReference type="GO" id="GO:0007059">
    <property type="term" value="P:chromosome segregation"/>
    <property type="evidence" value="ECO:0007669"/>
    <property type="project" value="TreeGrafter"/>
</dbReference>
<protein>
    <submittedName>
        <fullName evidence="2">ParB/RepB/Spo0J family partition protein</fullName>
    </submittedName>
</protein>
<dbReference type="RefSeq" id="WP_156333857.1">
    <property type="nucleotide sequence ID" value="NZ_CYXX01000016.1"/>
</dbReference>
<dbReference type="PANTHER" id="PTHR33375:SF1">
    <property type="entry name" value="CHROMOSOME-PARTITIONING PROTEIN PARB-RELATED"/>
    <property type="match status" value="1"/>
</dbReference>
<dbReference type="Gene3D" id="1.10.10.2830">
    <property type="match status" value="1"/>
</dbReference>
<dbReference type="AlphaFoldDB" id="A0A173UTR9"/>
<evidence type="ECO:0000313" key="3">
    <source>
        <dbReference type="Proteomes" id="UP000095453"/>
    </source>
</evidence>
<name>A0A173UTR9_9FIRM</name>
<dbReference type="InterPro" id="IPR036086">
    <property type="entry name" value="ParB/Sulfiredoxin_sf"/>
</dbReference>
<dbReference type="Gene3D" id="3.90.1530.30">
    <property type="match status" value="1"/>
</dbReference>
<dbReference type="GO" id="GO:0005694">
    <property type="term" value="C:chromosome"/>
    <property type="evidence" value="ECO:0007669"/>
    <property type="project" value="TreeGrafter"/>
</dbReference>
<dbReference type="InterPro" id="IPR050336">
    <property type="entry name" value="Chromosome_partition/occlusion"/>
</dbReference>
<proteinExistence type="predicted"/>